<feature type="compositionally biased region" description="Basic and acidic residues" evidence="1">
    <location>
        <begin position="60"/>
        <end position="69"/>
    </location>
</feature>
<accession>A0A836I9I2</accession>
<dbReference type="OrthoDB" id="266361at2759"/>
<comment type="caution">
    <text evidence="2">The sequence shown here is derived from an EMBL/GenBank/DDBJ whole genome shotgun (WGS) entry which is preliminary data.</text>
</comment>
<dbReference type="KEGG" id="phet:94286536"/>
<feature type="region of interest" description="Disordered" evidence="1">
    <location>
        <begin position="210"/>
        <end position="248"/>
    </location>
</feature>
<evidence type="ECO:0000313" key="3">
    <source>
        <dbReference type="Proteomes" id="UP000674318"/>
    </source>
</evidence>
<dbReference type="EMBL" id="JAFJZO010000036">
    <property type="protein sequence ID" value="KAG5490288.1"/>
    <property type="molecule type" value="Genomic_DNA"/>
</dbReference>
<proteinExistence type="predicted"/>
<sequence>MQAAGITDETNSGAVRVNGILMSLTQCAAYLQELTHRALTLPYASQRAPLADQMLLEGEERGDAVEDGKSISSPIVQVPSPVSPNELAKGAEVRAKKRARSRSPSPHARSITSAPPATELLSGATRLNCSGEPATVGRGNEKRNKVSPSSSPSGFFKSVRTPAPLATAGVQVEAGPSQPLAVPITNQQQHGGDTQSFYDPVALIAATEAGESSSLLPQNPADPRTDTGSVSTASKRDVPLADGGSAPRENALSCTIFASPTMRQRRIVSTLRARAAGGGPTSPVAGAQHAPPASHTSPHVAPRTGTFTMPFAFGHPSAAPFIAGGAQEEVNMVSGKNNSAGVYRGTWCDSGGWSTYSSRFWLAHTHAVSRAFEVMPAPRNGQSATTKDTEPLCNGDADEQRASAAASAFLPVSPTNSETAAAVVRMALRSHWRQRSSIWTAMEDSLRMAVGSGHLRGDALEAGVHALQASEEEHRRYNGMDAEGDERGSNLGASCGMTRSDVGWVTHGAEQRQASSFPACPPRALLPVSGKAVVEAQGRIADTDERGRETDANAPRYIACGGGIPSADRIVIDHTYSTRGSYVMAPHVTAEGTTAPQCHFLTLQRNPQEDLHCHVYKHVMPTDMRVAVEAEDSLTIEPHSVAPVHVANGKFSSAYNPRRDQNGGECDDEGREDSADDSVERKKVCRLSAASRAASRANPAAAHIADVSRGDSSADIDYVLRNHPSIRRIPMPDVELRYGP</sequence>
<feature type="region of interest" description="Disordered" evidence="1">
    <location>
        <begin position="60"/>
        <end position="159"/>
    </location>
</feature>
<feature type="region of interest" description="Disordered" evidence="1">
    <location>
        <begin position="651"/>
        <end position="679"/>
    </location>
</feature>
<name>A0A836I9I2_9TRYP</name>
<dbReference type="Proteomes" id="UP000674318">
    <property type="component" value="Unassembled WGS sequence"/>
</dbReference>
<evidence type="ECO:0000256" key="1">
    <source>
        <dbReference type="SAM" id="MobiDB-lite"/>
    </source>
</evidence>
<feature type="compositionally biased region" description="Low complexity" evidence="1">
    <location>
        <begin position="146"/>
        <end position="159"/>
    </location>
</feature>
<gene>
    <name evidence="2" type="ORF">JKF63_00408</name>
</gene>
<dbReference type="RefSeq" id="XP_067752616.1">
    <property type="nucleotide sequence ID" value="XM_067896459.1"/>
</dbReference>
<dbReference type="GeneID" id="94286536"/>
<evidence type="ECO:0000313" key="2">
    <source>
        <dbReference type="EMBL" id="KAG5490288.1"/>
    </source>
</evidence>
<protein>
    <submittedName>
        <fullName evidence="2">Uncharacterized protein</fullName>
    </submittedName>
</protein>
<reference evidence="2 3" key="1">
    <citation type="submission" date="2021-02" db="EMBL/GenBank/DDBJ databases">
        <title>Porcisia hertigi Genome sequencing and assembly.</title>
        <authorList>
            <person name="Almutairi H."/>
            <person name="Gatherer D."/>
        </authorList>
    </citation>
    <scope>NUCLEOTIDE SEQUENCE [LARGE SCALE GENOMIC DNA]</scope>
    <source>
        <strain evidence="2 3">C119</strain>
    </source>
</reference>
<feature type="region of interest" description="Disordered" evidence="1">
    <location>
        <begin position="274"/>
        <end position="299"/>
    </location>
</feature>
<feature type="compositionally biased region" description="Low complexity" evidence="1">
    <location>
        <begin position="70"/>
        <end position="84"/>
    </location>
</feature>
<organism evidence="2 3">
    <name type="scientific">Porcisia hertigi</name>
    <dbReference type="NCBI Taxonomy" id="2761500"/>
    <lineage>
        <taxon>Eukaryota</taxon>
        <taxon>Discoba</taxon>
        <taxon>Euglenozoa</taxon>
        <taxon>Kinetoplastea</taxon>
        <taxon>Metakinetoplastina</taxon>
        <taxon>Trypanosomatida</taxon>
        <taxon>Trypanosomatidae</taxon>
        <taxon>Leishmaniinae</taxon>
        <taxon>Porcisia</taxon>
    </lineage>
</organism>
<dbReference type="AlphaFoldDB" id="A0A836I9I2"/>
<feature type="compositionally biased region" description="Acidic residues" evidence="1">
    <location>
        <begin position="665"/>
        <end position="677"/>
    </location>
</feature>
<keyword evidence="3" id="KW-1185">Reference proteome</keyword>